<dbReference type="InterPro" id="IPR028994">
    <property type="entry name" value="Integrin_alpha_N"/>
</dbReference>
<proteinExistence type="predicted"/>
<dbReference type="STRING" id="1336337.A0A3N4K3D2"/>
<dbReference type="EMBL" id="ML120360">
    <property type="protein sequence ID" value="RPB04018.1"/>
    <property type="molecule type" value="Genomic_DNA"/>
</dbReference>
<accession>A0A3N4K3D2</accession>
<feature type="signal peptide" evidence="2">
    <location>
        <begin position="1"/>
        <end position="16"/>
    </location>
</feature>
<dbReference type="SUPFAM" id="SSF69318">
    <property type="entry name" value="Integrin alpha N-terminal domain"/>
    <property type="match status" value="1"/>
</dbReference>
<name>A0A3N4K3D2_9PEZI</name>
<dbReference type="Proteomes" id="UP000276215">
    <property type="component" value="Unassembled WGS sequence"/>
</dbReference>
<gene>
    <name evidence="4" type="ORF">L873DRAFT_1800021</name>
</gene>
<evidence type="ECO:0000313" key="5">
    <source>
        <dbReference type="Proteomes" id="UP000276215"/>
    </source>
</evidence>
<dbReference type="OrthoDB" id="5317514at2759"/>
<reference evidence="4 5" key="1">
    <citation type="journal article" date="2018" name="Nat. Ecol. Evol.">
        <title>Pezizomycetes genomes reveal the molecular basis of ectomycorrhizal truffle lifestyle.</title>
        <authorList>
            <person name="Murat C."/>
            <person name="Payen T."/>
            <person name="Noel B."/>
            <person name="Kuo A."/>
            <person name="Morin E."/>
            <person name="Chen J."/>
            <person name="Kohler A."/>
            <person name="Krizsan K."/>
            <person name="Balestrini R."/>
            <person name="Da Silva C."/>
            <person name="Montanini B."/>
            <person name="Hainaut M."/>
            <person name="Levati E."/>
            <person name="Barry K.W."/>
            <person name="Belfiori B."/>
            <person name="Cichocki N."/>
            <person name="Clum A."/>
            <person name="Dockter R.B."/>
            <person name="Fauchery L."/>
            <person name="Guy J."/>
            <person name="Iotti M."/>
            <person name="Le Tacon F."/>
            <person name="Lindquist E.A."/>
            <person name="Lipzen A."/>
            <person name="Malagnac F."/>
            <person name="Mello A."/>
            <person name="Molinier V."/>
            <person name="Miyauchi S."/>
            <person name="Poulain J."/>
            <person name="Riccioni C."/>
            <person name="Rubini A."/>
            <person name="Sitrit Y."/>
            <person name="Splivallo R."/>
            <person name="Traeger S."/>
            <person name="Wang M."/>
            <person name="Zifcakova L."/>
            <person name="Wipf D."/>
            <person name="Zambonelli A."/>
            <person name="Paolocci F."/>
            <person name="Nowrousian M."/>
            <person name="Ottonello S."/>
            <person name="Baldrian P."/>
            <person name="Spatafora J.W."/>
            <person name="Henrissat B."/>
            <person name="Nagy L.G."/>
            <person name="Aury J.M."/>
            <person name="Wincker P."/>
            <person name="Grigoriev I.V."/>
            <person name="Bonfante P."/>
            <person name="Martin F.M."/>
        </authorList>
    </citation>
    <scope>NUCLEOTIDE SEQUENCE [LARGE SCALE GENOMIC DNA]</scope>
    <source>
        <strain evidence="4 5">120613-1</strain>
    </source>
</reference>
<feature type="chain" id="PRO_5018043858" description="Phospholipase C/D domain-containing protein" evidence="2">
    <location>
        <begin position="17"/>
        <end position="875"/>
    </location>
</feature>
<dbReference type="GO" id="GO:0031012">
    <property type="term" value="C:extracellular matrix"/>
    <property type="evidence" value="ECO:0007669"/>
    <property type="project" value="TreeGrafter"/>
</dbReference>
<dbReference type="PROSITE" id="PS51257">
    <property type="entry name" value="PROKAR_LIPOPROTEIN"/>
    <property type="match status" value="1"/>
</dbReference>
<dbReference type="GO" id="GO:0004621">
    <property type="term" value="F:glycosylphosphatidylinositol phospholipase D activity"/>
    <property type="evidence" value="ECO:0007669"/>
    <property type="project" value="TreeGrafter"/>
</dbReference>
<organism evidence="4 5">
    <name type="scientific">Choiromyces venosus 120613-1</name>
    <dbReference type="NCBI Taxonomy" id="1336337"/>
    <lineage>
        <taxon>Eukaryota</taxon>
        <taxon>Fungi</taxon>
        <taxon>Dikarya</taxon>
        <taxon>Ascomycota</taxon>
        <taxon>Pezizomycotina</taxon>
        <taxon>Pezizomycetes</taxon>
        <taxon>Pezizales</taxon>
        <taxon>Tuberaceae</taxon>
        <taxon>Choiromyces</taxon>
    </lineage>
</organism>
<protein>
    <recommendedName>
        <fullName evidence="3">Phospholipase C/D domain-containing protein</fullName>
    </recommendedName>
</protein>
<dbReference type="Gene3D" id="2.130.10.130">
    <property type="entry name" value="Integrin alpha, N-terminal"/>
    <property type="match status" value="2"/>
</dbReference>
<dbReference type="AlphaFoldDB" id="A0A3N4K3D2"/>
<keyword evidence="5" id="KW-1185">Reference proteome</keyword>
<feature type="compositionally biased region" description="Acidic residues" evidence="1">
    <location>
        <begin position="588"/>
        <end position="598"/>
    </location>
</feature>
<feature type="compositionally biased region" description="Low complexity" evidence="1">
    <location>
        <begin position="577"/>
        <end position="587"/>
    </location>
</feature>
<feature type="domain" description="Phospholipase C/D" evidence="3">
    <location>
        <begin position="50"/>
        <end position="179"/>
    </location>
</feature>
<dbReference type="PANTHER" id="PTHR23221:SF7">
    <property type="entry name" value="PHOSPHATIDYLINOSITOL-GLYCAN-SPECIFIC PHOSPHOLIPASE D"/>
    <property type="match status" value="1"/>
</dbReference>
<dbReference type="PANTHER" id="PTHR23221">
    <property type="entry name" value="GLYCOSYLPHOSPHATIDYLINOSITOL PHOSPHOLIPASE D"/>
    <property type="match status" value="1"/>
</dbReference>
<evidence type="ECO:0000256" key="2">
    <source>
        <dbReference type="SAM" id="SignalP"/>
    </source>
</evidence>
<dbReference type="InterPro" id="IPR029002">
    <property type="entry name" value="PLPC/GPLD1"/>
</dbReference>
<evidence type="ECO:0000313" key="4">
    <source>
        <dbReference type="EMBL" id="RPB04018.1"/>
    </source>
</evidence>
<evidence type="ECO:0000259" key="3">
    <source>
        <dbReference type="Pfam" id="PF00882"/>
    </source>
</evidence>
<dbReference type="Pfam" id="PF00882">
    <property type="entry name" value="Zn_dep_PLPC"/>
    <property type="match status" value="1"/>
</dbReference>
<feature type="region of interest" description="Disordered" evidence="1">
    <location>
        <begin position="577"/>
        <end position="603"/>
    </location>
</feature>
<keyword evidence="2" id="KW-0732">Signal</keyword>
<evidence type="ECO:0000256" key="1">
    <source>
        <dbReference type="SAM" id="MobiDB-lite"/>
    </source>
</evidence>
<sequence length="875" mass="94470">MMRVLAGLSFVGLASACGVLVHNEVFQRSADIFTLPTSNEGISAHQGVFSRLLEIHKESVQAGAFFPDWGYQCLNTNNDAEAAHWPPFLVASVEHINARYGSLTSKQRTPEEQEHLEKLIGFVFAVASHQAADATWHAIRLPTGFLSVLAGVDFDGDEGAAHRVLDLGGDVVLSSRIARNGEDGKVWIGDKWWVPVQDLVAIYSRIGRDVSGFVMRYCTMRGLAALRSGLTIGPSLYDTVASDSPMLTAELDEYYLGGINEMAARSVSCWANLTKWIAFGIDKEEKLINGWGICDVFRAIQARGGAGNSLHGKQKGRKMTEDRTKKYPDGITFTKDQFGAESYHIPGMRAPRVEKPGSIMLSQDAPKLSDPTYTSAYQFYSHFGASLSIGEFSPSDDGQAIAVGAPWESTDSSKPGEGNVYILPLKNFAMSTTLQSVPKPLPLVRQPTASTDQRFGISSTPWKIMNATFLAVAAAGPLTYDPSTLPSLPFQGTSPAGKIHIFPKGSGSSLFSITFKGAELGSIGLRWWGETMISADLAGDGDEKLIVSGSRSDGLRICEGRGKVQFGEGEIAIISLSHSSTSSTSPSSEEEQEQEQEEQLVQVESTSQGLTIKASILSFPQSAKTTPCSKTSTYENFGRALAFSPHSRTLFVSAPGASSIFAYRLNPETSLLEHVYTIPAPLTPRPVLSSSRSNFGAAVTAGYAFGQEWLAISAIDEDADGIKQIGVVRVYTLTPSSADLTAEIVPEKTGAEWARFGKVLEKDGDNGLWIGSEFWDAGRGAVWWVDLKNVFSRKQAADKPAQAVLAQQQQEEGEEEAVKIRLTPVKIGEEANARFATSLAAGANGELIVGIPRAGVTHPLQSERFFGYVAFFERG</sequence>